<dbReference type="Pfam" id="PF03629">
    <property type="entry name" value="SASA"/>
    <property type="match status" value="1"/>
</dbReference>
<dbReference type="PANTHER" id="PTHR22901">
    <property type="entry name" value="SIALATE O-ACETYLESTERASE"/>
    <property type="match status" value="1"/>
</dbReference>
<dbReference type="OrthoDB" id="9816001at2"/>
<feature type="domain" description="Sialate O-acetylesterase" evidence="3">
    <location>
        <begin position="103"/>
        <end position="345"/>
    </location>
</feature>
<dbReference type="InterPro" id="IPR039329">
    <property type="entry name" value="SIAE"/>
</dbReference>
<name>A0A1S2VKV3_9BACT</name>
<keyword evidence="2" id="KW-0732">Signal</keyword>
<dbReference type="Gene3D" id="3.40.50.1110">
    <property type="entry name" value="SGNH hydrolase"/>
    <property type="match status" value="1"/>
</dbReference>
<dbReference type="Proteomes" id="UP000181790">
    <property type="component" value="Unassembled WGS sequence"/>
</dbReference>
<dbReference type="GO" id="GO:0005975">
    <property type="term" value="P:carbohydrate metabolic process"/>
    <property type="evidence" value="ECO:0007669"/>
    <property type="project" value="TreeGrafter"/>
</dbReference>
<dbReference type="RefSeq" id="WP_071503077.1">
    <property type="nucleotide sequence ID" value="NZ_MORL01000004.1"/>
</dbReference>
<evidence type="ECO:0000256" key="2">
    <source>
        <dbReference type="SAM" id="SignalP"/>
    </source>
</evidence>
<proteinExistence type="predicted"/>
<comment type="caution">
    <text evidence="4">The sequence shown here is derived from an EMBL/GenBank/DDBJ whole genome shotgun (WGS) entry which is preliminary data.</text>
</comment>
<reference evidence="4 5" key="1">
    <citation type="submission" date="2016-10" db="EMBL/GenBank/DDBJ databases">
        <title>Arsenicibacter rosenii gen. nov., sp. nov., an efficient arsenic-methylating bacterium isolated from an arsenic-contaminated paddy soil.</title>
        <authorList>
            <person name="Huang K."/>
        </authorList>
    </citation>
    <scope>NUCLEOTIDE SEQUENCE [LARGE SCALE GENOMIC DNA]</scope>
    <source>
        <strain evidence="4 5">SM-1</strain>
    </source>
</reference>
<keyword evidence="5" id="KW-1185">Reference proteome</keyword>
<dbReference type="PANTHER" id="PTHR22901:SF0">
    <property type="entry name" value="SIALATE O-ACETYLESTERASE"/>
    <property type="match status" value="1"/>
</dbReference>
<feature type="signal peptide" evidence="2">
    <location>
        <begin position="1"/>
        <end position="18"/>
    </location>
</feature>
<organism evidence="4 5">
    <name type="scientific">Arsenicibacter rosenii</name>
    <dbReference type="NCBI Taxonomy" id="1750698"/>
    <lineage>
        <taxon>Bacteria</taxon>
        <taxon>Pseudomonadati</taxon>
        <taxon>Bacteroidota</taxon>
        <taxon>Cytophagia</taxon>
        <taxon>Cytophagales</taxon>
        <taxon>Spirosomataceae</taxon>
        <taxon>Arsenicibacter</taxon>
    </lineage>
</organism>
<gene>
    <name evidence="4" type="ORF">BLX24_10490</name>
</gene>
<dbReference type="SUPFAM" id="SSF52266">
    <property type="entry name" value="SGNH hydrolase"/>
    <property type="match status" value="1"/>
</dbReference>
<evidence type="ECO:0000313" key="5">
    <source>
        <dbReference type="Proteomes" id="UP000181790"/>
    </source>
</evidence>
<keyword evidence="1" id="KW-0378">Hydrolase</keyword>
<dbReference type="InterPro" id="IPR036514">
    <property type="entry name" value="SGNH_hydro_sf"/>
</dbReference>
<feature type="chain" id="PRO_5010324244" description="Sialate O-acetylesterase domain-containing protein" evidence="2">
    <location>
        <begin position="19"/>
        <end position="460"/>
    </location>
</feature>
<sequence>MKQLFGFLLLLTAAYARADVSLPAMLNSNMVLQQQTDITLWGWANPTEQITITAGWDNKPVSITCAENATWRVTLHTPAAGGPYEITIKGYNKIVLSNILIGEVWLCSGQSNMEMSGYGARDARAELPMAYNPMIRFMKVPKTAADYPQSTVRGSWAVCDSNSLKNFSAVGFFFGRKLQQTLNVPIGLIDASWGGSYMESWVPEPLVMLYPDLKQSAQAIGKAPWSPNKAGVLYNGMIAPLTQFPIAGVIWYQGESNRHDPRAYYHLTHVMVDSWRGLWQKEFPFYSVQIAPYTYNGKHETAAVREAQVRATDLPKSGIVITTDQVDNIRDIHPVYKKEVGLRLANYALAETYGKAVGPYKSPQYRSMQIAGNVVRLLFDNVPDGFMVKGADITEFEIAGQDKVFTKAQARVKGNTIEVSAPSVANPVAVRFAFRDAPEPVLFSKGGLPVIPFRTDDWDL</sequence>
<evidence type="ECO:0000259" key="3">
    <source>
        <dbReference type="Pfam" id="PF03629"/>
    </source>
</evidence>
<dbReference type="AlphaFoldDB" id="A0A1S2VKV3"/>
<accession>A0A1S2VKV3</accession>
<evidence type="ECO:0000256" key="1">
    <source>
        <dbReference type="ARBA" id="ARBA00022801"/>
    </source>
</evidence>
<protein>
    <recommendedName>
        <fullName evidence="3">Sialate O-acetylesterase domain-containing protein</fullName>
    </recommendedName>
</protein>
<dbReference type="EMBL" id="MORL01000004">
    <property type="protein sequence ID" value="OIN59394.1"/>
    <property type="molecule type" value="Genomic_DNA"/>
</dbReference>
<evidence type="ECO:0000313" key="4">
    <source>
        <dbReference type="EMBL" id="OIN59394.1"/>
    </source>
</evidence>
<dbReference type="InterPro" id="IPR005181">
    <property type="entry name" value="SASA"/>
</dbReference>
<dbReference type="GO" id="GO:0001681">
    <property type="term" value="F:sialate O-acetylesterase activity"/>
    <property type="evidence" value="ECO:0007669"/>
    <property type="project" value="InterPro"/>
</dbReference>